<evidence type="ECO:0008006" key="4">
    <source>
        <dbReference type="Google" id="ProtNLM"/>
    </source>
</evidence>
<sequence length="117" mass="13160">MPLVQLVKRQWLDYVRTHRSRRNLLVHLAAVPAFVAANTALVVALLLGMWIAATLSLAVMAASLAWQGRCHRGERERPEPFSGPAEAVVRILLEQWVTFPRFAFSGGWTRALREASR</sequence>
<dbReference type="InterPro" id="IPR009305">
    <property type="entry name" value="Mpo1-like"/>
</dbReference>
<evidence type="ECO:0000256" key="1">
    <source>
        <dbReference type="SAM" id="Phobius"/>
    </source>
</evidence>
<keyword evidence="1" id="KW-0812">Transmembrane</keyword>
<reference evidence="2 3" key="1">
    <citation type="submission" date="2017-02" db="EMBL/GenBank/DDBJ databases">
        <title>Paraburkholderia sophoroidis sp. nov. and Paraburkholderia steynii sp. nov. rhizobial symbionts of the fynbos legume Hypocalyptus sophoroides.</title>
        <authorList>
            <person name="Steenkamp E.T."/>
            <person name="Beukes C.W."/>
            <person name="Van Zyl E."/>
            <person name="Avontuur J."/>
            <person name="Chan W.Y."/>
            <person name="Hassen A."/>
            <person name="Palmer M."/>
            <person name="Mthombeni L."/>
            <person name="Phalane F."/>
            <person name="Sereme K."/>
            <person name="Venter S.N."/>
        </authorList>
    </citation>
    <scope>NUCLEOTIDE SEQUENCE [LARGE SCALE GENOMIC DNA]</scope>
    <source>
        <strain evidence="2 3">HC1.1ba</strain>
    </source>
</reference>
<feature type="transmembrane region" description="Helical" evidence="1">
    <location>
        <begin position="24"/>
        <end position="41"/>
    </location>
</feature>
<gene>
    <name evidence="2" type="ORF">BZM27_06645</name>
</gene>
<dbReference type="Pfam" id="PF06127">
    <property type="entry name" value="Mpo1-like"/>
    <property type="match status" value="1"/>
</dbReference>
<proteinExistence type="predicted"/>
<dbReference type="Proteomes" id="UP000294200">
    <property type="component" value="Unassembled WGS sequence"/>
</dbReference>
<accession>A0A4R0XFB4</accession>
<name>A0A4R0XFB4_9BURK</name>
<evidence type="ECO:0000313" key="3">
    <source>
        <dbReference type="Proteomes" id="UP000294200"/>
    </source>
</evidence>
<feature type="transmembrane region" description="Helical" evidence="1">
    <location>
        <begin position="47"/>
        <end position="66"/>
    </location>
</feature>
<keyword evidence="3" id="KW-1185">Reference proteome</keyword>
<comment type="caution">
    <text evidence="2">The sequence shown here is derived from an EMBL/GenBank/DDBJ whole genome shotgun (WGS) entry which is preliminary data.</text>
</comment>
<evidence type="ECO:0000313" key="2">
    <source>
        <dbReference type="EMBL" id="TCG09203.1"/>
    </source>
</evidence>
<dbReference type="AlphaFoldDB" id="A0A4R0XFB4"/>
<organism evidence="2 3">
    <name type="scientific">Paraburkholderia steynii</name>
    <dbReference type="NCBI Taxonomy" id="1245441"/>
    <lineage>
        <taxon>Bacteria</taxon>
        <taxon>Pseudomonadati</taxon>
        <taxon>Pseudomonadota</taxon>
        <taxon>Betaproteobacteria</taxon>
        <taxon>Burkholderiales</taxon>
        <taxon>Burkholderiaceae</taxon>
        <taxon>Paraburkholderia</taxon>
    </lineage>
</organism>
<protein>
    <recommendedName>
        <fullName evidence="4">Terminase</fullName>
    </recommendedName>
</protein>
<keyword evidence="1" id="KW-1133">Transmembrane helix</keyword>
<keyword evidence="1" id="KW-0472">Membrane</keyword>
<dbReference type="EMBL" id="MWML01000015">
    <property type="protein sequence ID" value="TCG09203.1"/>
    <property type="molecule type" value="Genomic_DNA"/>
</dbReference>